<dbReference type="GO" id="GO:0005634">
    <property type="term" value="C:nucleus"/>
    <property type="evidence" value="ECO:0007669"/>
    <property type="project" value="UniProtKB-SubCell"/>
</dbReference>
<gene>
    <name evidence="7" type="ORF">M427DRAFT_312917</name>
</gene>
<dbReference type="CDD" id="cd12148">
    <property type="entry name" value="fungal_TF_MHR"/>
    <property type="match status" value="1"/>
</dbReference>
<dbReference type="Gene3D" id="4.10.240.10">
    <property type="entry name" value="Zn(2)-C6 fungal-type DNA-binding domain"/>
    <property type="match status" value="1"/>
</dbReference>
<evidence type="ECO:0000256" key="1">
    <source>
        <dbReference type="ARBA" id="ARBA00004123"/>
    </source>
</evidence>
<feature type="region of interest" description="Disordered" evidence="5">
    <location>
        <begin position="121"/>
        <end position="234"/>
    </location>
</feature>
<sequence length="431" mass="47764">MEAYYNPSTPGSSIRLDDPNQGGLFPNDANGDGEGGQNYLDALDQGRQRVSKACDACSRRRTRCSGGQPCDRCTQKRLTCSYNRGFKKRGPAKGSVMSVHKRLKALEELVISKGVTASDLRRMYGDGEEHKEDSDEDDSGDDNYDQPANLPVSHRVLAAPSRRHNSSTPTGVDSPANTGTNFRRESEHAASDGLLGMNRQLQPAGGMNLPHPSQLSRLSDSPYGPSPNSAMPQNITSQTFANATPFLLPFLPPEVLMDFVHAWDAYTHTGVMHKPTLFRNPAAYPTSYLLAIYMSGCRSSEHPILKDPERSMEKCIEILYHYLKPLLIPVIMDEQPATHYDVMAVLLSGVSPLSTHNQTVFKRLRRFVTYAIALAKEIDLNMEVPDSKSGGNWIAAEERRRVWWNLVSIDRLFSASINAEPQIAESDLIAR</sequence>
<dbReference type="AlphaFoldDB" id="A0A139AXJ5"/>
<dbReference type="CDD" id="cd00067">
    <property type="entry name" value="GAL4"/>
    <property type="match status" value="1"/>
</dbReference>
<dbReference type="GO" id="GO:0000981">
    <property type="term" value="F:DNA-binding transcription factor activity, RNA polymerase II-specific"/>
    <property type="evidence" value="ECO:0007669"/>
    <property type="project" value="InterPro"/>
</dbReference>
<dbReference type="InterPro" id="IPR036864">
    <property type="entry name" value="Zn2-C6_fun-type_DNA-bd_sf"/>
</dbReference>
<feature type="region of interest" description="Disordered" evidence="5">
    <location>
        <begin position="1"/>
        <end position="40"/>
    </location>
</feature>
<dbReference type="GO" id="GO:0003677">
    <property type="term" value="F:DNA binding"/>
    <property type="evidence" value="ECO:0007669"/>
    <property type="project" value="UniProtKB-KW"/>
</dbReference>
<reference evidence="7 8" key="1">
    <citation type="journal article" date="2015" name="Genome Biol. Evol.">
        <title>Phylogenomic analyses indicate that early fungi evolved digesting cell walls of algal ancestors of land plants.</title>
        <authorList>
            <person name="Chang Y."/>
            <person name="Wang S."/>
            <person name="Sekimoto S."/>
            <person name="Aerts A.L."/>
            <person name="Choi C."/>
            <person name="Clum A."/>
            <person name="LaButti K.M."/>
            <person name="Lindquist E.A."/>
            <person name="Yee Ngan C."/>
            <person name="Ohm R.A."/>
            <person name="Salamov A.A."/>
            <person name="Grigoriev I.V."/>
            <person name="Spatafora J.W."/>
            <person name="Berbee M.L."/>
        </authorList>
    </citation>
    <scope>NUCLEOTIDE SEQUENCE [LARGE SCALE GENOMIC DNA]</scope>
    <source>
        <strain evidence="7 8">JEL478</strain>
    </source>
</reference>
<evidence type="ECO:0000313" key="8">
    <source>
        <dbReference type="Proteomes" id="UP000070544"/>
    </source>
</evidence>
<dbReference type="Pfam" id="PF04082">
    <property type="entry name" value="Fungal_trans"/>
    <property type="match status" value="1"/>
</dbReference>
<feature type="compositionally biased region" description="Polar residues" evidence="5">
    <location>
        <begin position="166"/>
        <end position="181"/>
    </location>
</feature>
<dbReference type="PROSITE" id="PS50048">
    <property type="entry name" value="ZN2_CY6_FUNGAL_2"/>
    <property type="match status" value="1"/>
</dbReference>
<dbReference type="PANTHER" id="PTHR46910:SF3">
    <property type="entry name" value="HALOTOLERANCE PROTEIN 9-RELATED"/>
    <property type="match status" value="1"/>
</dbReference>
<organism evidence="7 8">
    <name type="scientific">Gonapodya prolifera (strain JEL478)</name>
    <name type="common">Monoblepharis prolifera</name>
    <dbReference type="NCBI Taxonomy" id="1344416"/>
    <lineage>
        <taxon>Eukaryota</taxon>
        <taxon>Fungi</taxon>
        <taxon>Fungi incertae sedis</taxon>
        <taxon>Chytridiomycota</taxon>
        <taxon>Chytridiomycota incertae sedis</taxon>
        <taxon>Monoblepharidomycetes</taxon>
        <taxon>Monoblepharidales</taxon>
        <taxon>Gonapodyaceae</taxon>
        <taxon>Gonapodya</taxon>
    </lineage>
</organism>
<dbReference type="Pfam" id="PF00172">
    <property type="entry name" value="Zn_clus"/>
    <property type="match status" value="1"/>
</dbReference>
<evidence type="ECO:0000259" key="6">
    <source>
        <dbReference type="PROSITE" id="PS50048"/>
    </source>
</evidence>
<name>A0A139AXJ5_GONPJ</name>
<dbReference type="PANTHER" id="PTHR46910">
    <property type="entry name" value="TRANSCRIPTION FACTOR PDR1"/>
    <property type="match status" value="1"/>
</dbReference>
<dbReference type="InterPro" id="IPR050987">
    <property type="entry name" value="AtrR-like"/>
</dbReference>
<keyword evidence="8" id="KW-1185">Reference proteome</keyword>
<dbReference type="SUPFAM" id="SSF57701">
    <property type="entry name" value="Zn2/Cys6 DNA-binding domain"/>
    <property type="match status" value="1"/>
</dbReference>
<keyword evidence="4" id="KW-0539">Nucleus</keyword>
<feature type="compositionally biased region" description="Acidic residues" evidence="5">
    <location>
        <begin position="134"/>
        <end position="144"/>
    </location>
</feature>
<accession>A0A139AXJ5</accession>
<evidence type="ECO:0000256" key="4">
    <source>
        <dbReference type="ARBA" id="ARBA00023242"/>
    </source>
</evidence>
<dbReference type="GO" id="GO:0006351">
    <property type="term" value="P:DNA-templated transcription"/>
    <property type="evidence" value="ECO:0007669"/>
    <property type="project" value="InterPro"/>
</dbReference>
<proteinExistence type="predicted"/>
<dbReference type="PROSITE" id="PS00463">
    <property type="entry name" value="ZN2_CY6_FUNGAL_1"/>
    <property type="match status" value="1"/>
</dbReference>
<evidence type="ECO:0000256" key="5">
    <source>
        <dbReference type="SAM" id="MobiDB-lite"/>
    </source>
</evidence>
<feature type="domain" description="Zn(2)-C6 fungal-type" evidence="6">
    <location>
        <begin position="53"/>
        <end position="82"/>
    </location>
</feature>
<comment type="subcellular location">
    <subcellularLocation>
        <location evidence="1">Nucleus</location>
    </subcellularLocation>
</comment>
<feature type="compositionally biased region" description="Basic and acidic residues" evidence="5">
    <location>
        <begin position="121"/>
        <end position="133"/>
    </location>
</feature>
<evidence type="ECO:0000256" key="2">
    <source>
        <dbReference type="ARBA" id="ARBA00022723"/>
    </source>
</evidence>
<dbReference type="EMBL" id="KQ965733">
    <property type="protein sequence ID" value="KXS21175.1"/>
    <property type="molecule type" value="Genomic_DNA"/>
</dbReference>
<evidence type="ECO:0000313" key="7">
    <source>
        <dbReference type="EMBL" id="KXS21175.1"/>
    </source>
</evidence>
<dbReference type="InterPro" id="IPR007219">
    <property type="entry name" value="XnlR_reg_dom"/>
</dbReference>
<dbReference type="InterPro" id="IPR001138">
    <property type="entry name" value="Zn2Cys6_DnaBD"/>
</dbReference>
<dbReference type="OrthoDB" id="2406834at2759"/>
<protein>
    <recommendedName>
        <fullName evidence="6">Zn(2)-C6 fungal-type domain-containing protein</fullName>
    </recommendedName>
</protein>
<keyword evidence="2" id="KW-0479">Metal-binding</keyword>
<feature type="compositionally biased region" description="Polar residues" evidence="5">
    <location>
        <begin position="1"/>
        <end position="12"/>
    </location>
</feature>
<keyword evidence="3" id="KW-0238">DNA-binding</keyword>
<evidence type="ECO:0000256" key="3">
    <source>
        <dbReference type="ARBA" id="ARBA00023125"/>
    </source>
</evidence>
<dbReference type="GO" id="GO:0008270">
    <property type="term" value="F:zinc ion binding"/>
    <property type="evidence" value="ECO:0007669"/>
    <property type="project" value="InterPro"/>
</dbReference>
<dbReference type="SMART" id="SM00066">
    <property type="entry name" value="GAL4"/>
    <property type="match status" value="1"/>
</dbReference>
<dbReference type="Proteomes" id="UP000070544">
    <property type="component" value="Unassembled WGS sequence"/>
</dbReference>